<accession>A0A1I0ABU5</accession>
<dbReference type="EMBL" id="FOHK01000003">
    <property type="protein sequence ID" value="SES91670.1"/>
    <property type="molecule type" value="Genomic_DNA"/>
</dbReference>
<dbReference type="RefSeq" id="WP_093327652.1">
    <property type="nucleotide sequence ID" value="NZ_AP027363.1"/>
</dbReference>
<dbReference type="Proteomes" id="UP000199308">
    <property type="component" value="Unassembled WGS sequence"/>
</dbReference>
<organism evidence="1 2">
    <name type="scientific">Thalassotalea agarivorans</name>
    <name type="common">Thalassomonas agarivorans</name>
    <dbReference type="NCBI Taxonomy" id="349064"/>
    <lineage>
        <taxon>Bacteria</taxon>
        <taxon>Pseudomonadati</taxon>
        <taxon>Pseudomonadota</taxon>
        <taxon>Gammaproteobacteria</taxon>
        <taxon>Alteromonadales</taxon>
        <taxon>Colwelliaceae</taxon>
        <taxon>Thalassotalea</taxon>
    </lineage>
</organism>
<evidence type="ECO:0000313" key="2">
    <source>
        <dbReference type="Proteomes" id="UP000199308"/>
    </source>
</evidence>
<protein>
    <submittedName>
        <fullName evidence="1">Uncharacterized protein</fullName>
    </submittedName>
</protein>
<keyword evidence="2" id="KW-1185">Reference proteome</keyword>
<dbReference type="OrthoDB" id="5737962at2"/>
<proteinExistence type="predicted"/>
<reference evidence="1 2" key="1">
    <citation type="submission" date="2016-10" db="EMBL/GenBank/DDBJ databases">
        <authorList>
            <person name="de Groot N.N."/>
        </authorList>
    </citation>
    <scope>NUCLEOTIDE SEQUENCE [LARGE SCALE GENOMIC DNA]</scope>
    <source>
        <strain evidence="1 2">DSM 19706</strain>
    </source>
</reference>
<sequence>MLNRAAIIIKYKQPAVDWINDADPYDTPGISIESVNSESHVYLIDHDDAEVLDDWIKLNYEALFFDELMGWYTDESLWPKKRTLSLFKKWFHIECHTIILDTVGTPIVSEEI</sequence>
<gene>
    <name evidence="1" type="ORF">SAMN05660429_00651</name>
</gene>
<dbReference type="STRING" id="349064.SAMN05660429_00651"/>
<dbReference type="AlphaFoldDB" id="A0A1I0ABU5"/>
<evidence type="ECO:0000313" key="1">
    <source>
        <dbReference type="EMBL" id="SES91670.1"/>
    </source>
</evidence>
<name>A0A1I0ABU5_THASX</name>